<dbReference type="Gene3D" id="3.40.80.10">
    <property type="entry name" value="Peptidoglycan recognition protein-like"/>
    <property type="match status" value="1"/>
</dbReference>
<accession>A0ABQ4R1Z2</accession>
<sequence length="177" mass="19296">MAKYEGATWKPISANFNKGRRQSPTKGLILHITDGALNKKTGIRTPPSLAGLYSTFNNKAHKASAHFGVNKDGEMWQFIDTDDRAWSVDGDTIDAHWVSIENIAVPGDTLTEEQIMGCAGLMYWLNQTYDSPIKMAVGKSDSGIAYHALFQRGHPACPGFPVISLIPRICASAVLGF</sequence>
<evidence type="ECO:0000313" key="2">
    <source>
        <dbReference type="EMBL" id="GJD51573.1"/>
    </source>
</evidence>
<dbReference type="EMBL" id="BPQH01000014">
    <property type="protein sequence ID" value="GJD51573.1"/>
    <property type="molecule type" value="Genomic_DNA"/>
</dbReference>
<name>A0ABQ4R1Z2_9HYPH</name>
<evidence type="ECO:0000259" key="1">
    <source>
        <dbReference type="Pfam" id="PF01510"/>
    </source>
</evidence>
<dbReference type="Pfam" id="PF01510">
    <property type="entry name" value="Amidase_2"/>
    <property type="match status" value="1"/>
</dbReference>
<reference evidence="2" key="1">
    <citation type="journal article" date="2021" name="Front. Microbiol.">
        <title>Comprehensive Comparative Genomics and Phenotyping of Methylobacterium Species.</title>
        <authorList>
            <person name="Alessa O."/>
            <person name="Ogura Y."/>
            <person name="Fujitani Y."/>
            <person name="Takami H."/>
            <person name="Hayashi T."/>
            <person name="Sahin N."/>
            <person name="Tani A."/>
        </authorList>
    </citation>
    <scope>NUCLEOTIDE SEQUENCE</scope>
    <source>
        <strain evidence="2">KCTC 52305</strain>
    </source>
</reference>
<dbReference type="RefSeq" id="WP_128560919.1">
    <property type="nucleotide sequence ID" value="NZ_BPQH01000014.1"/>
</dbReference>
<proteinExistence type="predicted"/>
<dbReference type="InterPro" id="IPR036505">
    <property type="entry name" value="Amidase/PGRP_sf"/>
</dbReference>
<reference evidence="2" key="2">
    <citation type="submission" date="2021-08" db="EMBL/GenBank/DDBJ databases">
        <authorList>
            <person name="Tani A."/>
            <person name="Ola A."/>
            <person name="Ogura Y."/>
            <person name="Katsura K."/>
            <person name="Hayashi T."/>
        </authorList>
    </citation>
    <scope>NUCLEOTIDE SEQUENCE</scope>
    <source>
        <strain evidence="2">KCTC 52305</strain>
    </source>
</reference>
<protein>
    <recommendedName>
        <fullName evidence="1">N-acetylmuramoyl-L-alanine amidase domain-containing protein</fullName>
    </recommendedName>
</protein>
<feature type="domain" description="N-acetylmuramoyl-L-alanine amidase" evidence="1">
    <location>
        <begin position="22"/>
        <end position="159"/>
    </location>
</feature>
<dbReference type="InterPro" id="IPR002502">
    <property type="entry name" value="Amidase_domain"/>
</dbReference>
<dbReference type="Proteomes" id="UP001055167">
    <property type="component" value="Unassembled WGS sequence"/>
</dbReference>
<keyword evidence="3" id="KW-1185">Reference proteome</keyword>
<gene>
    <name evidence="2" type="ORF">OPKNFCMD_4328</name>
</gene>
<dbReference type="SUPFAM" id="SSF55846">
    <property type="entry name" value="N-acetylmuramoyl-L-alanine amidase-like"/>
    <property type="match status" value="1"/>
</dbReference>
<comment type="caution">
    <text evidence="2">The sequence shown here is derived from an EMBL/GenBank/DDBJ whole genome shotgun (WGS) entry which is preliminary data.</text>
</comment>
<evidence type="ECO:0000313" key="3">
    <source>
        <dbReference type="Proteomes" id="UP001055167"/>
    </source>
</evidence>
<organism evidence="2 3">
    <name type="scientific">Methylobacterium crusticola</name>
    <dbReference type="NCBI Taxonomy" id="1697972"/>
    <lineage>
        <taxon>Bacteria</taxon>
        <taxon>Pseudomonadati</taxon>
        <taxon>Pseudomonadota</taxon>
        <taxon>Alphaproteobacteria</taxon>
        <taxon>Hyphomicrobiales</taxon>
        <taxon>Methylobacteriaceae</taxon>
        <taxon>Methylobacterium</taxon>
    </lineage>
</organism>